<reference evidence="2 3" key="1">
    <citation type="submission" date="2016-12" db="EMBL/GenBank/DDBJ databases">
        <title>The draft genome sequence of HSLHS2.</title>
        <authorList>
            <person name="Hu D."/>
            <person name="Wang L."/>
            <person name="Shao Z."/>
        </authorList>
    </citation>
    <scope>NUCLEOTIDE SEQUENCE [LARGE SCALE GENOMIC DNA]</scope>
    <source>
        <strain evidence="2">MCCC 1A06712</strain>
    </source>
</reference>
<evidence type="ECO:0008006" key="4">
    <source>
        <dbReference type="Google" id="ProtNLM"/>
    </source>
</evidence>
<name>A0A251WYZ3_9RHOB</name>
<proteinExistence type="predicted"/>
<dbReference type="Pfam" id="PF09898">
    <property type="entry name" value="DUF2125"/>
    <property type="match status" value="1"/>
</dbReference>
<comment type="caution">
    <text evidence="2">The sequence shown here is derived from an EMBL/GenBank/DDBJ whole genome shotgun (WGS) entry which is preliminary data.</text>
</comment>
<evidence type="ECO:0000313" key="3">
    <source>
        <dbReference type="Proteomes" id="UP000194664"/>
    </source>
</evidence>
<dbReference type="AlphaFoldDB" id="A0A251WYZ3"/>
<protein>
    <recommendedName>
        <fullName evidence="4">DUF2125 domain-containing protein</fullName>
    </recommendedName>
</protein>
<dbReference type="RefSeq" id="WP_086450905.1">
    <property type="nucleotide sequence ID" value="NZ_MSPP01000002.1"/>
</dbReference>
<dbReference type="Proteomes" id="UP000194664">
    <property type="component" value="Unassembled WGS sequence"/>
</dbReference>
<dbReference type="EMBL" id="MSPP01000002">
    <property type="protein sequence ID" value="OUD09566.1"/>
    <property type="molecule type" value="Genomic_DNA"/>
</dbReference>
<evidence type="ECO:0000313" key="2">
    <source>
        <dbReference type="EMBL" id="OUD09566.1"/>
    </source>
</evidence>
<evidence type="ECO:0000256" key="1">
    <source>
        <dbReference type="SAM" id="SignalP"/>
    </source>
</evidence>
<keyword evidence="1" id="KW-0732">Signal</keyword>
<keyword evidence="3" id="KW-1185">Reference proteome</keyword>
<sequence>MQRSAIFKSAVCTTAILTAPAAFADVSAEQVWEDWQSQIVRSASIKLNSESETYENGVLTITGLSYGSNQDGVTINSNLGDVIFTENADGTVEITLQENMVFTITGGAGDEEMNITADLTLNGAEIIASGDDSAITYDASVDRYLIAMNFVLDGDQPESFDLRTTLTDVTGTSTSGTDDEGQSLDYDLNIGALEYVMALEPTDGGTVDIAGQVNDLSAAGSNYNPTAAIEGPAEMALQNGLTSAFNASWGFARSFINIDSPESKLTILSESQSSATDFAVDASRINASVESKGHELRVVTDAMPMEFAMTADTYGFNMLMPLSRSDDAQDYAMGLNLENIRMGDAIWAMADPSNALSHDPITLQLDLSGQAKLFFDAIDPDQYEFMMRMNDMESFGELLSLNLNNLLIAFGGAQLTGTGAFTFDNSDLTTFDGMPRPTGSATIKGSGIDALMTDLETSGLPVQDAIMGARMMMGMFTQATGDDQVETTLEITDDAQILLNGQRIR</sequence>
<accession>A0A251WYZ3</accession>
<organism evidence="2 3">
    <name type="scientific">Marivivens niveibacter</name>
    <dbReference type="NCBI Taxonomy" id="1930667"/>
    <lineage>
        <taxon>Bacteria</taxon>
        <taxon>Pseudomonadati</taxon>
        <taxon>Pseudomonadota</taxon>
        <taxon>Alphaproteobacteria</taxon>
        <taxon>Rhodobacterales</taxon>
        <taxon>Paracoccaceae</taxon>
        <taxon>Marivivens group</taxon>
        <taxon>Marivivens</taxon>
    </lineage>
</organism>
<dbReference type="InterPro" id="IPR018666">
    <property type="entry name" value="DUF2125"/>
</dbReference>
<gene>
    <name evidence="2" type="ORF">BVC71_06865</name>
</gene>
<feature type="chain" id="PRO_5012874518" description="DUF2125 domain-containing protein" evidence="1">
    <location>
        <begin position="25"/>
        <end position="505"/>
    </location>
</feature>
<feature type="signal peptide" evidence="1">
    <location>
        <begin position="1"/>
        <end position="24"/>
    </location>
</feature>